<feature type="region of interest" description="Disordered" evidence="6">
    <location>
        <begin position="109"/>
        <end position="239"/>
    </location>
</feature>
<feature type="compositionally biased region" description="Gly residues" evidence="6">
    <location>
        <begin position="419"/>
        <end position="429"/>
    </location>
</feature>
<organism evidence="9 10">
    <name type="scientific">Sarcophilus harrisii</name>
    <name type="common">Tasmanian devil</name>
    <name type="synonym">Sarcophilus laniarius</name>
    <dbReference type="NCBI Taxonomy" id="9305"/>
    <lineage>
        <taxon>Eukaryota</taxon>
        <taxon>Metazoa</taxon>
        <taxon>Chordata</taxon>
        <taxon>Craniata</taxon>
        <taxon>Vertebrata</taxon>
        <taxon>Euteleostomi</taxon>
        <taxon>Mammalia</taxon>
        <taxon>Metatheria</taxon>
        <taxon>Dasyuromorphia</taxon>
        <taxon>Dasyuridae</taxon>
        <taxon>Sarcophilus</taxon>
    </lineage>
</organism>
<dbReference type="GO" id="GO:0030837">
    <property type="term" value="P:negative regulation of actin filament polymerization"/>
    <property type="evidence" value="ECO:0007669"/>
    <property type="project" value="InterPro"/>
</dbReference>
<comment type="similarity">
    <text evidence="1">Belongs to the protein-tyrosine phosphatase family.</text>
</comment>
<feature type="compositionally biased region" description="Basic and acidic residues" evidence="6">
    <location>
        <begin position="462"/>
        <end position="474"/>
    </location>
</feature>
<sequence length="617" mass="65510">MSGWPWLTWSPCAPSCPARRPVGQCPGREGSGCPRLEAAGGRGRPGGPGLMGPARRHSEQEQMERLIRAELWEVLDTSDLESVTSKEVRGVKPKAPGWSWPLQPGVPRTRWGRFRGHRPLSSTRSCPWKPSPWPLGRLGAWGPPAPPPRAPARVPVPPAARPPSPDSPGPRGPPGLPPAAVPRLHRQPDAVAHGPAGSGLAHLPPPVPGEPPTGAGRGARGAGAGRLLPTPPSPQGSEWNAANLDELQRNQVSHILNVAREIDNFFPGLFTYHNVRLWDEETEQLLPHWKETHQFIEAARAQGSRVLVHCKMGVSRSAATVMAYAMKQYSWGLEQAVRHVQELRPIARPNPGFLRQLHTYQGILTASRQSHVWEQKAGGTTSPEEALAPDTSWLPPPSPREPGGSGDWKATGGEEPQGVPGGEAGRGGPGPRPRMDLRGIMRSISLLEPPDLGNPPDAGDLPEVRRGAPREPRRLAGQGRFPAASLGPASQTENSPCGAVRVRSVPPEPHRFLRPRGIVGGKRLSLFQTKAIMAGTKRAATVGVLPLVSGAGGTDGHPRGRGWAVAAPPGPRCQSEMSGGEGLAGGDRARGGRGAPGGGEAGHELRPDLPFPPPPWG</sequence>
<reference evidence="9 10" key="1">
    <citation type="journal article" date="2011" name="Proc. Natl. Acad. Sci. U.S.A.">
        <title>Genetic diversity and population structure of the endangered marsupial Sarcophilus harrisii (Tasmanian devil).</title>
        <authorList>
            <person name="Miller W."/>
            <person name="Hayes V.M."/>
            <person name="Ratan A."/>
            <person name="Petersen D.C."/>
            <person name="Wittekindt N.E."/>
            <person name="Miller J."/>
            <person name="Walenz B."/>
            <person name="Knight J."/>
            <person name="Qi J."/>
            <person name="Zhao F."/>
            <person name="Wang Q."/>
            <person name="Bedoya-Reina O.C."/>
            <person name="Katiyar N."/>
            <person name="Tomsho L.P."/>
            <person name="Kasson L.M."/>
            <person name="Hardie R.A."/>
            <person name="Woodbridge P."/>
            <person name="Tindall E.A."/>
            <person name="Bertelsen M.F."/>
            <person name="Dixon D."/>
            <person name="Pyecroft S."/>
            <person name="Helgen K.M."/>
            <person name="Lesk A.M."/>
            <person name="Pringle T.H."/>
            <person name="Patterson N."/>
            <person name="Zhang Y."/>
            <person name="Kreiss A."/>
            <person name="Woods G.M."/>
            <person name="Jones M.E."/>
            <person name="Schuster S.C."/>
        </authorList>
    </citation>
    <scope>NUCLEOTIDE SEQUENCE [LARGE SCALE GENOMIC DNA]</scope>
</reference>
<dbReference type="FunFam" id="3.90.190.10:FF:000004">
    <property type="entry name" value="Protein phosphatase Slingshot homolog 2"/>
    <property type="match status" value="1"/>
</dbReference>
<dbReference type="InterPro" id="IPR029021">
    <property type="entry name" value="Prot-tyrosine_phosphatase-like"/>
</dbReference>
<evidence type="ECO:0000256" key="5">
    <source>
        <dbReference type="ARBA" id="ARBA00048336"/>
    </source>
</evidence>
<dbReference type="InterPro" id="IPR043587">
    <property type="entry name" value="Phosphatase_SSH-like"/>
</dbReference>
<feature type="region of interest" description="Disordered" evidence="6">
    <location>
        <begin position="372"/>
        <end position="498"/>
    </location>
</feature>
<dbReference type="PANTHER" id="PTHR45864:SF4">
    <property type="entry name" value="PROTEIN PHOSPHATASE SLINGSHOT HOMOLOG 3"/>
    <property type="match status" value="1"/>
</dbReference>
<dbReference type="InterPro" id="IPR016130">
    <property type="entry name" value="Tyr_Pase_AS"/>
</dbReference>
<keyword evidence="10" id="KW-1185">Reference proteome</keyword>
<feature type="compositionally biased region" description="Gly residues" evidence="6">
    <location>
        <begin position="40"/>
        <end position="50"/>
    </location>
</feature>
<evidence type="ECO:0000259" key="7">
    <source>
        <dbReference type="PROSITE" id="PS50054"/>
    </source>
</evidence>
<evidence type="ECO:0000313" key="10">
    <source>
        <dbReference type="Proteomes" id="UP000007648"/>
    </source>
</evidence>
<dbReference type="InParanoid" id="A0A7N4PY32"/>
<feature type="compositionally biased region" description="Gly residues" evidence="6">
    <location>
        <begin position="215"/>
        <end position="224"/>
    </location>
</feature>
<comment type="catalytic activity">
    <reaction evidence="5">
        <text>O-phospho-L-threonyl-[protein] + H2O = L-threonyl-[protein] + phosphate</text>
        <dbReference type="Rhea" id="RHEA:47004"/>
        <dbReference type="Rhea" id="RHEA-COMP:11060"/>
        <dbReference type="Rhea" id="RHEA-COMP:11605"/>
        <dbReference type="ChEBI" id="CHEBI:15377"/>
        <dbReference type="ChEBI" id="CHEBI:30013"/>
        <dbReference type="ChEBI" id="CHEBI:43474"/>
        <dbReference type="ChEBI" id="CHEBI:61977"/>
        <dbReference type="EC" id="3.1.3.16"/>
    </reaction>
</comment>
<evidence type="ECO:0000256" key="2">
    <source>
        <dbReference type="ARBA" id="ARBA00013081"/>
    </source>
</evidence>
<dbReference type="GeneTree" id="ENSGT00940000160322"/>
<dbReference type="GO" id="GO:0004722">
    <property type="term" value="F:protein serine/threonine phosphatase activity"/>
    <property type="evidence" value="ECO:0007669"/>
    <property type="project" value="UniProtKB-EC"/>
</dbReference>
<dbReference type="AlphaFoldDB" id="A0A7N4PY32"/>
<evidence type="ECO:0000256" key="6">
    <source>
        <dbReference type="SAM" id="MobiDB-lite"/>
    </source>
</evidence>
<feature type="domain" description="Tyrosine-protein phosphatase" evidence="7">
    <location>
        <begin position="223"/>
        <end position="366"/>
    </location>
</feature>
<feature type="compositionally biased region" description="Pro residues" evidence="6">
    <location>
        <begin position="143"/>
        <end position="180"/>
    </location>
</feature>
<dbReference type="InterPro" id="IPR000340">
    <property type="entry name" value="Dual-sp_phosphatase_cat-dom"/>
</dbReference>
<accession>A0A7N4PY32</accession>
<feature type="domain" description="Tyrosine specific protein phosphatases" evidence="8">
    <location>
        <begin position="290"/>
        <end position="345"/>
    </location>
</feature>
<keyword evidence="4" id="KW-0904">Protein phosphatase</keyword>
<protein>
    <recommendedName>
        <fullName evidence="2">protein-serine/threonine phosphatase</fullName>
        <ecNumber evidence="2">3.1.3.16</ecNumber>
    </recommendedName>
</protein>
<evidence type="ECO:0000313" key="9">
    <source>
        <dbReference type="Ensembl" id="ENSSHAP00000044138.1"/>
    </source>
</evidence>
<dbReference type="PROSITE" id="PS50056">
    <property type="entry name" value="TYR_PHOSPHATASE_2"/>
    <property type="match status" value="1"/>
</dbReference>
<feature type="region of interest" description="Disordered" evidence="6">
    <location>
        <begin position="17"/>
        <end position="60"/>
    </location>
</feature>
<dbReference type="SUPFAM" id="SSF52799">
    <property type="entry name" value="(Phosphotyrosine protein) phosphatases II"/>
    <property type="match status" value="1"/>
</dbReference>
<dbReference type="EC" id="3.1.3.16" evidence="2"/>
<reference evidence="9" key="3">
    <citation type="submission" date="2025-09" db="UniProtKB">
        <authorList>
            <consortium name="Ensembl"/>
        </authorList>
    </citation>
    <scope>IDENTIFICATION</scope>
</reference>
<keyword evidence="3" id="KW-0378">Hydrolase</keyword>
<proteinExistence type="inferred from homology"/>
<dbReference type="Pfam" id="PF00782">
    <property type="entry name" value="DSPc"/>
    <property type="match status" value="1"/>
</dbReference>
<dbReference type="SMART" id="SM00195">
    <property type="entry name" value="DSPc"/>
    <property type="match status" value="1"/>
</dbReference>
<dbReference type="GO" id="GO:0003779">
    <property type="term" value="F:actin binding"/>
    <property type="evidence" value="ECO:0007669"/>
    <property type="project" value="InterPro"/>
</dbReference>
<dbReference type="Gene3D" id="3.90.190.10">
    <property type="entry name" value="Protein tyrosine phosphatase superfamily"/>
    <property type="match status" value="1"/>
</dbReference>
<dbReference type="InterPro" id="IPR020422">
    <property type="entry name" value="TYR_PHOSPHATASE_DUAL_dom"/>
</dbReference>
<evidence type="ECO:0000256" key="4">
    <source>
        <dbReference type="ARBA" id="ARBA00022912"/>
    </source>
</evidence>
<feature type="region of interest" description="Disordered" evidence="6">
    <location>
        <begin position="567"/>
        <end position="617"/>
    </location>
</feature>
<evidence type="ECO:0000256" key="1">
    <source>
        <dbReference type="ARBA" id="ARBA00009580"/>
    </source>
</evidence>
<name>A0A7N4PY32_SARHA</name>
<dbReference type="InterPro" id="IPR000387">
    <property type="entry name" value="Tyr_Pase_dom"/>
</dbReference>
<evidence type="ECO:0000256" key="3">
    <source>
        <dbReference type="ARBA" id="ARBA00022801"/>
    </source>
</evidence>
<feature type="compositionally biased region" description="Polar residues" evidence="6">
    <location>
        <begin position="372"/>
        <end position="383"/>
    </location>
</feature>
<dbReference type="PROSITE" id="PS50054">
    <property type="entry name" value="TYR_PHOSPHATASE_DUAL"/>
    <property type="match status" value="1"/>
</dbReference>
<dbReference type="Proteomes" id="UP000007648">
    <property type="component" value="Unassembled WGS sequence"/>
</dbReference>
<evidence type="ECO:0000259" key="8">
    <source>
        <dbReference type="PROSITE" id="PS50056"/>
    </source>
</evidence>
<dbReference type="PROSITE" id="PS00383">
    <property type="entry name" value="TYR_PHOSPHATASE_1"/>
    <property type="match status" value="1"/>
</dbReference>
<reference evidence="9" key="2">
    <citation type="submission" date="2025-08" db="UniProtKB">
        <authorList>
            <consortium name="Ensembl"/>
        </authorList>
    </citation>
    <scope>IDENTIFICATION</scope>
</reference>
<dbReference type="Ensembl" id="ENSSHAT00000050624.1">
    <property type="protein sequence ID" value="ENSSHAP00000044138.1"/>
    <property type="gene ID" value="ENSSHAG00000026149.1"/>
</dbReference>
<dbReference type="PANTHER" id="PTHR45864">
    <property type="entry name" value="SLINGSHOT PROTEIN PHOSPHATASE HOMOLOG"/>
    <property type="match status" value="1"/>
</dbReference>